<gene>
    <name evidence="2" type="ORF">HA50_15710</name>
</gene>
<dbReference type="OrthoDB" id="9765195at2"/>
<dbReference type="EMBL" id="MLJI01000001">
    <property type="protein sequence ID" value="ORM94707.1"/>
    <property type="molecule type" value="Genomic_DNA"/>
</dbReference>
<dbReference type="PANTHER" id="PTHR10353:SF139">
    <property type="entry name" value="6-PHOSPHO-BETA-GLUCOSIDASE GMUD"/>
    <property type="match status" value="1"/>
</dbReference>
<accession>A0A1X1EXR2</accession>
<proteinExistence type="inferred from homology"/>
<dbReference type="GO" id="GO:0016052">
    <property type="term" value="P:carbohydrate catabolic process"/>
    <property type="evidence" value="ECO:0007669"/>
    <property type="project" value="TreeGrafter"/>
</dbReference>
<name>A0A1X1EXR2_PANCY</name>
<evidence type="ECO:0000313" key="3">
    <source>
        <dbReference type="Proteomes" id="UP000193749"/>
    </source>
</evidence>
<dbReference type="PRINTS" id="PR00131">
    <property type="entry name" value="GLHYDRLASE1"/>
</dbReference>
<dbReference type="Gene3D" id="3.20.20.80">
    <property type="entry name" value="Glycosidases"/>
    <property type="match status" value="1"/>
</dbReference>
<reference evidence="2 3" key="1">
    <citation type="journal article" date="2017" name="Antonie Van Leeuwenhoek">
        <title>Phylogenomic resolution of the bacterial genus Pantoea and its relationship with Erwinia and Tatumella.</title>
        <authorList>
            <person name="Palmer M."/>
            <person name="Steenkamp E.T."/>
            <person name="Coetzee M.P."/>
            <person name="Chan W.Y."/>
            <person name="van Zyl E."/>
            <person name="De Maayer P."/>
            <person name="Coutinho T.A."/>
            <person name="Blom J."/>
            <person name="Smits T.H."/>
            <person name="Duffy B."/>
            <person name="Venter S.N."/>
        </authorList>
    </citation>
    <scope>NUCLEOTIDE SEQUENCE [LARGE SCALE GENOMIC DNA]</scope>
    <source>
        <strain evidence="2 3">LMG 2657</strain>
    </source>
</reference>
<keyword evidence="3" id="KW-1185">Reference proteome</keyword>
<evidence type="ECO:0000313" key="2">
    <source>
        <dbReference type="EMBL" id="ORM94707.1"/>
    </source>
</evidence>
<dbReference type="GO" id="GO:0008422">
    <property type="term" value="F:beta-glucosidase activity"/>
    <property type="evidence" value="ECO:0007669"/>
    <property type="project" value="TreeGrafter"/>
</dbReference>
<dbReference type="SUPFAM" id="SSF51445">
    <property type="entry name" value="(Trans)glycosidases"/>
    <property type="match status" value="1"/>
</dbReference>
<dbReference type="GO" id="GO:0005829">
    <property type="term" value="C:cytosol"/>
    <property type="evidence" value="ECO:0007669"/>
    <property type="project" value="TreeGrafter"/>
</dbReference>
<dbReference type="STRING" id="55209.HA50_15710"/>
<comment type="caution">
    <text evidence="2">The sequence shown here is derived from an EMBL/GenBank/DDBJ whole genome shotgun (WGS) entry which is preliminary data.</text>
</comment>
<dbReference type="Proteomes" id="UP000193749">
    <property type="component" value="Unassembled WGS sequence"/>
</dbReference>
<sequence length="475" mass="55636">MSTHHIPLPDGFILGAAASAWQTEGWSGKKPGQDSYLDAWYNNDRDVWHNGYGPAVATDFINRFREDVALMKASGLTHYRTSINWSRFLTDYENAVVDEEYAAYYDQLIDELHRNGIELMLCLEHYELPAQLLEQYGGWQSKHVVELFIRYVEQVFARYAGKVTRWFVFNEPIVVQTRVYLDALRWPYEQNTHKWMQWNHHKNLATAKVVQLFRQQGYAGTVGTILNPEVTYPRSTAAHDVQAASMYDLFYNRVFLDPAIKGEYPAELLQLLEKHQIRWEVTAEELAIIAANTVDEVGLNLYYPHRVKAPSRAWHPETPFHPAYYYEHFDLPGRRMNTSRGWEIQPRIIYDMAQRMKQEYGNLPWFVAESGMGIENEARFKDAQGVIQDDYRINFIAEHLHQALRAQAAGCHCQGYMLWAFTDNVSPMNAFKNRYGLIEIDLDNHRQRRMKKSAHWFRQLRDSQQLTLDINDEVK</sequence>
<dbReference type="AlphaFoldDB" id="A0A1X1EXR2"/>
<dbReference type="PANTHER" id="PTHR10353">
    <property type="entry name" value="GLYCOSYL HYDROLASE"/>
    <property type="match status" value="1"/>
</dbReference>
<dbReference type="InterPro" id="IPR001360">
    <property type="entry name" value="Glyco_hydro_1"/>
</dbReference>
<protein>
    <submittedName>
        <fullName evidence="2">6-phospho-beta-glucosidase</fullName>
    </submittedName>
</protein>
<dbReference type="InterPro" id="IPR017853">
    <property type="entry name" value="GH"/>
</dbReference>
<organism evidence="2 3">
    <name type="scientific">Pantoea cypripedii</name>
    <name type="common">Pectobacterium cypripedii</name>
    <name type="synonym">Erwinia cypripedii</name>
    <dbReference type="NCBI Taxonomy" id="55209"/>
    <lineage>
        <taxon>Bacteria</taxon>
        <taxon>Pseudomonadati</taxon>
        <taxon>Pseudomonadota</taxon>
        <taxon>Gammaproteobacteria</taxon>
        <taxon>Enterobacterales</taxon>
        <taxon>Erwiniaceae</taxon>
        <taxon>Pantoea</taxon>
    </lineage>
</organism>
<evidence type="ECO:0000256" key="1">
    <source>
        <dbReference type="RuleBase" id="RU003690"/>
    </source>
</evidence>
<comment type="similarity">
    <text evidence="1">Belongs to the glycosyl hydrolase 1 family.</text>
</comment>
<dbReference type="RefSeq" id="WP_084876533.1">
    <property type="nucleotide sequence ID" value="NZ_JAGGMY010000001.1"/>
</dbReference>
<dbReference type="Pfam" id="PF00232">
    <property type="entry name" value="Glyco_hydro_1"/>
    <property type="match status" value="1"/>
</dbReference>